<dbReference type="HAMAP" id="MF_00048">
    <property type="entry name" value="UPF0102"/>
    <property type="match status" value="1"/>
</dbReference>
<proteinExistence type="inferred from homology"/>
<protein>
    <recommendedName>
        <fullName evidence="2">UPF0102 protein FHP25_22995</fullName>
    </recommendedName>
</protein>
<comment type="caution">
    <text evidence="3">The sequence shown here is derived from an EMBL/GenBank/DDBJ whole genome shotgun (WGS) entry which is preliminary data.</text>
</comment>
<evidence type="ECO:0000256" key="2">
    <source>
        <dbReference type="HAMAP-Rule" id="MF_00048"/>
    </source>
</evidence>
<evidence type="ECO:0000313" key="3">
    <source>
        <dbReference type="EMBL" id="TXL73065.1"/>
    </source>
</evidence>
<dbReference type="InterPro" id="IPR003509">
    <property type="entry name" value="UPF0102_YraN-like"/>
</dbReference>
<dbReference type="Gene3D" id="3.40.1350.10">
    <property type="match status" value="1"/>
</dbReference>
<dbReference type="Proteomes" id="UP000321638">
    <property type="component" value="Unassembled WGS sequence"/>
</dbReference>
<dbReference type="NCBIfam" id="NF009151">
    <property type="entry name" value="PRK12497.1-5"/>
    <property type="match status" value="1"/>
</dbReference>
<dbReference type="RefSeq" id="WP_147849321.1">
    <property type="nucleotide sequence ID" value="NZ_VDUZ01000028.1"/>
</dbReference>
<sequence>MTSVPSGGAADPRRIAADRMGRWAEWRCVWRLRLSGYRVLARRWRAPAGEIDIVARRGTLVAFVEVKARARAADAAFALTEPQWRRIARAAELFIARRPGLAGCAIRFDAMLVTPRGWPTHIVDAWRP</sequence>
<name>A0A5C8PI99_9HYPH</name>
<dbReference type="InterPro" id="IPR011335">
    <property type="entry name" value="Restrct_endonuc-II-like"/>
</dbReference>
<accession>A0A5C8PI99</accession>
<dbReference type="GO" id="GO:0003676">
    <property type="term" value="F:nucleic acid binding"/>
    <property type="evidence" value="ECO:0007669"/>
    <property type="project" value="InterPro"/>
</dbReference>
<dbReference type="EMBL" id="VDUZ01000028">
    <property type="protein sequence ID" value="TXL73065.1"/>
    <property type="molecule type" value="Genomic_DNA"/>
</dbReference>
<gene>
    <name evidence="3" type="ORF">FHP25_22995</name>
</gene>
<dbReference type="PANTHER" id="PTHR34039:SF1">
    <property type="entry name" value="UPF0102 PROTEIN YRAN"/>
    <property type="match status" value="1"/>
</dbReference>
<dbReference type="AlphaFoldDB" id="A0A5C8PI99"/>
<organism evidence="3 4">
    <name type="scientific">Vineibacter terrae</name>
    <dbReference type="NCBI Taxonomy" id="2586908"/>
    <lineage>
        <taxon>Bacteria</taxon>
        <taxon>Pseudomonadati</taxon>
        <taxon>Pseudomonadota</taxon>
        <taxon>Alphaproteobacteria</taxon>
        <taxon>Hyphomicrobiales</taxon>
        <taxon>Vineibacter</taxon>
    </lineage>
</organism>
<dbReference type="PANTHER" id="PTHR34039">
    <property type="entry name" value="UPF0102 PROTEIN YRAN"/>
    <property type="match status" value="1"/>
</dbReference>
<comment type="similarity">
    <text evidence="1 2">Belongs to the UPF0102 family.</text>
</comment>
<evidence type="ECO:0000313" key="4">
    <source>
        <dbReference type="Proteomes" id="UP000321638"/>
    </source>
</evidence>
<dbReference type="OrthoDB" id="9812968at2"/>
<dbReference type="Pfam" id="PF02021">
    <property type="entry name" value="UPF0102"/>
    <property type="match status" value="1"/>
</dbReference>
<dbReference type="SUPFAM" id="SSF52980">
    <property type="entry name" value="Restriction endonuclease-like"/>
    <property type="match status" value="1"/>
</dbReference>
<evidence type="ECO:0000256" key="1">
    <source>
        <dbReference type="ARBA" id="ARBA00006738"/>
    </source>
</evidence>
<keyword evidence="4" id="KW-1185">Reference proteome</keyword>
<reference evidence="3 4" key="1">
    <citation type="submission" date="2019-06" db="EMBL/GenBank/DDBJ databases">
        <title>New taxonomy in bacterial strain CC-CFT640, isolated from vineyard.</title>
        <authorList>
            <person name="Lin S.-Y."/>
            <person name="Tsai C.-F."/>
            <person name="Young C.-C."/>
        </authorList>
    </citation>
    <scope>NUCLEOTIDE SEQUENCE [LARGE SCALE GENOMIC DNA]</scope>
    <source>
        <strain evidence="3 4">CC-CFT640</strain>
    </source>
</reference>
<dbReference type="InterPro" id="IPR011856">
    <property type="entry name" value="tRNA_endonuc-like_dom_sf"/>
</dbReference>